<accession>A0A835R9D9</accession>
<organism evidence="2 3">
    <name type="scientific">Vanilla planifolia</name>
    <name type="common">Vanilla</name>
    <dbReference type="NCBI Taxonomy" id="51239"/>
    <lineage>
        <taxon>Eukaryota</taxon>
        <taxon>Viridiplantae</taxon>
        <taxon>Streptophyta</taxon>
        <taxon>Embryophyta</taxon>
        <taxon>Tracheophyta</taxon>
        <taxon>Spermatophyta</taxon>
        <taxon>Magnoliopsida</taxon>
        <taxon>Liliopsida</taxon>
        <taxon>Asparagales</taxon>
        <taxon>Orchidaceae</taxon>
        <taxon>Vanilloideae</taxon>
        <taxon>Vanilleae</taxon>
        <taxon>Vanilla</taxon>
    </lineage>
</organism>
<evidence type="ECO:0000313" key="3">
    <source>
        <dbReference type="Proteomes" id="UP000636800"/>
    </source>
</evidence>
<sequence length="89" mass="10077">MNPESPTTYGTNAKTTDTMSRIRIVEFPRFLGDRNPKPTFVVNRFTVLLTIAVISPSIFRREQAKEKEALLELGQQREPRRRLSSAGAA</sequence>
<name>A0A835R9D9_VANPL</name>
<keyword evidence="1" id="KW-0472">Membrane</keyword>
<proteinExistence type="predicted"/>
<evidence type="ECO:0000256" key="1">
    <source>
        <dbReference type="SAM" id="Phobius"/>
    </source>
</evidence>
<keyword evidence="3" id="KW-1185">Reference proteome</keyword>
<gene>
    <name evidence="2" type="ORF">HPP92_009120</name>
</gene>
<dbReference type="EMBL" id="JADCNL010000004">
    <property type="protein sequence ID" value="KAG0485041.1"/>
    <property type="molecule type" value="Genomic_DNA"/>
</dbReference>
<feature type="transmembrane region" description="Helical" evidence="1">
    <location>
        <begin position="40"/>
        <end position="59"/>
    </location>
</feature>
<evidence type="ECO:0000313" key="2">
    <source>
        <dbReference type="EMBL" id="KAG0485041.1"/>
    </source>
</evidence>
<reference evidence="2 3" key="1">
    <citation type="journal article" date="2020" name="Nat. Food">
        <title>A phased Vanilla planifolia genome enables genetic improvement of flavour and production.</title>
        <authorList>
            <person name="Hasing T."/>
            <person name="Tang H."/>
            <person name="Brym M."/>
            <person name="Khazi F."/>
            <person name="Huang T."/>
            <person name="Chambers A.H."/>
        </authorList>
    </citation>
    <scope>NUCLEOTIDE SEQUENCE [LARGE SCALE GENOMIC DNA]</scope>
    <source>
        <tissue evidence="2">Leaf</tissue>
    </source>
</reference>
<comment type="caution">
    <text evidence="2">The sequence shown here is derived from an EMBL/GenBank/DDBJ whole genome shotgun (WGS) entry which is preliminary data.</text>
</comment>
<keyword evidence="1" id="KW-0812">Transmembrane</keyword>
<protein>
    <submittedName>
        <fullName evidence="2">Uncharacterized protein</fullName>
    </submittedName>
</protein>
<dbReference type="Proteomes" id="UP000636800">
    <property type="component" value="Unassembled WGS sequence"/>
</dbReference>
<keyword evidence="1" id="KW-1133">Transmembrane helix</keyword>
<dbReference type="AlphaFoldDB" id="A0A835R9D9"/>